<evidence type="ECO:0000313" key="17">
    <source>
        <dbReference type="Proteomes" id="UP000253426"/>
    </source>
</evidence>
<comment type="caution">
    <text evidence="16">The sequence shown here is derived from an EMBL/GenBank/DDBJ whole genome shotgun (WGS) entry which is preliminary data.</text>
</comment>
<keyword evidence="17" id="KW-1185">Reference proteome</keyword>
<dbReference type="PROSITE" id="PS00108">
    <property type="entry name" value="PROTEIN_KINASE_ST"/>
    <property type="match status" value="1"/>
</dbReference>
<dbReference type="SUPFAM" id="SSF56112">
    <property type="entry name" value="Protein kinase-like (PK-like)"/>
    <property type="match status" value="1"/>
</dbReference>
<dbReference type="GO" id="GO:0005694">
    <property type="term" value="C:chromosome"/>
    <property type="evidence" value="ECO:0007669"/>
    <property type="project" value="UniProtKB-SubCell"/>
</dbReference>
<feature type="binding site" evidence="14">
    <location>
        <position position="79"/>
    </location>
    <ligand>
        <name>ATP</name>
        <dbReference type="ChEBI" id="CHEBI:30616"/>
    </ligand>
</feature>
<evidence type="ECO:0000256" key="11">
    <source>
        <dbReference type="ARBA" id="ARBA00022853"/>
    </source>
</evidence>
<dbReference type="PANTHER" id="PTHR43289">
    <property type="entry name" value="MITOGEN-ACTIVATED PROTEIN KINASE KINASE KINASE 20-RELATED"/>
    <property type="match status" value="1"/>
</dbReference>
<dbReference type="PROSITE" id="PS00107">
    <property type="entry name" value="PROTEIN_KINASE_ATP"/>
    <property type="match status" value="1"/>
</dbReference>
<evidence type="ECO:0000256" key="13">
    <source>
        <dbReference type="PROSITE-ProRule" id="PRU00339"/>
    </source>
</evidence>
<keyword evidence="6" id="KW-0677">Repeat</keyword>
<dbReference type="InterPro" id="IPR011990">
    <property type="entry name" value="TPR-like_helical_dom_sf"/>
</dbReference>
<dbReference type="Pfam" id="PF00069">
    <property type="entry name" value="Pkinase"/>
    <property type="match status" value="1"/>
</dbReference>
<dbReference type="InterPro" id="IPR017441">
    <property type="entry name" value="Protein_kinase_ATP_BS"/>
</dbReference>
<dbReference type="SMART" id="SM00220">
    <property type="entry name" value="S_TKc"/>
    <property type="match status" value="1"/>
</dbReference>
<dbReference type="GO" id="GO:0005524">
    <property type="term" value="F:ATP binding"/>
    <property type="evidence" value="ECO:0007669"/>
    <property type="project" value="UniProtKB-UniRule"/>
</dbReference>
<dbReference type="PANTHER" id="PTHR43289:SF6">
    <property type="entry name" value="SERINE_THREONINE-PROTEIN KINASE NEKL-3"/>
    <property type="match status" value="1"/>
</dbReference>
<keyword evidence="4" id="KW-0433">Leucine-rich repeat</keyword>
<dbReference type="InterPro" id="IPR011009">
    <property type="entry name" value="Kinase-like_dom_sf"/>
</dbReference>
<gene>
    <name evidence="16" type="ORF">DES53_110134</name>
</gene>
<dbReference type="GO" id="GO:0006325">
    <property type="term" value="P:chromatin organization"/>
    <property type="evidence" value="ECO:0007669"/>
    <property type="project" value="UniProtKB-KW"/>
</dbReference>
<dbReference type="InterPro" id="IPR019734">
    <property type="entry name" value="TPR_rpt"/>
</dbReference>
<dbReference type="PROSITE" id="PS50011">
    <property type="entry name" value="PROTEIN_KINASE_DOM"/>
    <property type="match status" value="1"/>
</dbReference>
<comment type="subcellular location">
    <subcellularLocation>
        <location evidence="1">Chromosome</location>
    </subcellularLocation>
</comment>
<keyword evidence="16" id="KW-0723">Serine/threonine-protein kinase</keyword>
<dbReference type="InterPro" id="IPR000719">
    <property type="entry name" value="Prot_kinase_dom"/>
</dbReference>
<dbReference type="InterPro" id="IPR008271">
    <property type="entry name" value="Ser/Thr_kinase_AS"/>
</dbReference>
<evidence type="ECO:0000259" key="15">
    <source>
        <dbReference type="PROSITE" id="PS50011"/>
    </source>
</evidence>
<dbReference type="EMBL" id="QNRR01000010">
    <property type="protein sequence ID" value="RBP39110.1"/>
    <property type="molecule type" value="Genomic_DNA"/>
</dbReference>
<dbReference type="SMART" id="SM00028">
    <property type="entry name" value="TPR"/>
    <property type="match status" value="2"/>
</dbReference>
<keyword evidence="13" id="KW-0802">TPR repeat</keyword>
<evidence type="ECO:0000313" key="16">
    <source>
        <dbReference type="EMBL" id="RBP39110.1"/>
    </source>
</evidence>
<evidence type="ECO:0000256" key="5">
    <source>
        <dbReference type="ARBA" id="ARBA00022679"/>
    </source>
</evidence>
<evidence type="ECO:0000256" key="9">
    <source>
        <dbReference type="ARBA" id="ARBA00022777"/>
    </source>
</evidence>
<dbReference type="GO" id="GO:0006281">
    <property type="term" value="P:DNA repair"/>
    <property type="evidence" value="ECO:0007669"/>
    <property type="project" value="UniProtKB-KW"/>
</dbReference>
<evidence type="ECO:0000256" key="2">
    <source>
        <dbReference type="ARBA" id="ARBA00010999"/>
    </source>
</evidence>
<organism evidence="16 17">
    <name type="scientific">Roseimicrobium gellanilyticum</name>
    <dbReference type="NCBI Taxonomy" id="748857"/>
    <lineage>
        <taxon>Bacteria</taxon>
        <taxon>Pseudomonadati</taxon>
        <taxon>Verrucomicrobiota</taxon>
        <taxon>Verrucomicrobiia</taxon>
        <taxon>Verrucomicrobiales</taxon>
        <taxon>Verrucomicrobiaceae</taxon>
        <taxon>Roseimicrobium</taxon>
    </lineage>
</organism>
<dbReference type="SUPFAM" id="SSF48452">
    <property type="entry name" value="TPR-like"/>
    <property type="match status" value="1"/>
</dbReference>
<keyword evidence="3" id="KW-0158">Chromosome</keyword>
<feature type="domain" description="Protein kinase" evidence="15">
    <location>
        <begin position="49"/>
        <end position="347"/>
    </location>
</feature>
<evidence type="ECO:0000256" key="10">
    <source>
        <dbReference type="ARBA" id="ARBA00022840"/>
    </source>
</evidence>
<keyword evidence="5" id="KW-0808">Transferase</keyword>
<dbReference type="InterPro" id="IPR001611">
    <property type="entry name" value="Leu-rich_rpt"/>
</dbReference>
<dbReference type="InterPro" id="IPR032675">
    <property type="entry name" value="LRR_dom_sf"/>
</dbReference>
<dbReference type="Proteomes" id="UP000253426">
    <property type="component" value="Unassembled WGS sequence"/>
</dbReference>
<dbReference type="OrthoDB" id="6111975at2"/>
<evidence type="ECO:0000256" key="1">
    <source>
        <dbReference type="ARBA" id="ARBA00004286"/>
    </source>
</evidence>
<dbReference type="SUPFAM" id="SSF52058">
    <property type="entry name" value="L domain-like"/>
    <property type="match status" value="2"/>
</dbReference>
<evidence type="ECO:0000256" key="14">
    <source>
        <dbReference type="PROSITE-ProRule" id="PRU10141"/>
    </source>
</evidence>
<dbReference type="CDD" id="cd14014">
    <property type="entry name" value="STKc_PknB_like"/>
    <property type="match status" value="1"/>
</dbReference>
<feature type="repeat" description="TPR" evidence="13">
    <location>
        <begin position="409"/>
        <end position="442"/>
    </location>
</feature>
<proteinExistence type="inferred from homology"/>
<keyword evidence="9 16" id="KW-0418">Kinase</keyword>
<dbReference type="PROSITE" id="PS51450">
    <property type="entry name" value="LRR"/>
    <property type="match status" value="1"/>
</dbReference>
<dbReference type="PROSITE" id="PS50005">
    <property type="entry name" value="TPR"/>
    <property type="match status" value="1"/>
</dbReference>
<evidence type="ECO:0000256" key="4">
    <source>
        <dbReference type="ARBA" id="ARBA00022614"/>
    </source>
</evidence>
<accession>A0A366HA13</accession>
<dbReference type="GO" id="GO:0004674">
    <property type="term" value="F:protein serine/threonine kinase activity"/>
    <property type="evidence" value="ECO:0007669"/>
    <property type="project" value="UniProtKB-KW"/>
</dbReference>
<evidence type="ECO:0000256" key="8">
    <source>
        <dbReference type="ARBA" id="ARBA00022763"/>
    </source>
</evidence>
<evidence type="ECO:0000256" key="12">
    <source>
        <dbReference type="ARBA" id="ARBA00023204"/>
    </source>
</evidence>
<dbReference type="Gene3D" id="3.30.200.20">
    <property type="entry name" value="Phosphorylase Kinase, domain 1"/>
    <property type="match status" value="1"/>
</dbReference>
<keyword evidence="12" id="KW-0234">DNA repair</keyword>
<evidence type="ECO:0000256" key="7">
    <source>
        <dbReference type="ARBA" id="ARBA00022741"/>
    </source>
</evidence>
<name>A0A366HA13_9BACT</name>
<dbReference type="Gene3D" id="1.10.510.10">
    <property type="entry name" value="Transferase(Phosphotransferase) domain 1"/>
    <property type="match status" value="1"/>
</dbReference>
<reference evidence="16 17" key="1">
    <citation type="submission" date="2018-06" db="EMBL/GenBank/DDBJ databases">
        <title>Genomic Encyclopedia of Type Strains, Phase IV (KMG-IV): sequencing the most valuable type-strain genomes for metagenomic binning, comparative biology and taxonomic classification.</title>
        <authorList>
            <person name="Goeker M."/>
        </authorList>
    </citation>
    <scope>NUCLEOTIDE SEQUENCE [LARGE SCALE GENOMIC DNA]</scope>
    <source>
        <strain evidence="16 17">DSM 25532</strain>
    </source>
</reference>
<keyword evidence="11" id="KW-0156">Chromatin regulator</keyword>
<comment type="similarity">
    <text evidence="2">Belongs to the Tonsoku family.</text>
</comment>
<keyword evidence="8" id="KW-0227">DNA damage</keyword>
<protein>
    <submittedName>
        <fullName evidence="16">Serine/threonine protein kinase</fullName>
    </submittedName>
</protein>
<keyword evidence="7 14" id="KW-0547">Nucleotide-binding</keyword>
<dbReference type="Gene3D" id="1.25.40.10">
    <property type="entry name" value="Tetratricopeptide repeat domain"/>
    <property type="match status" value="1"/>
</dbReference>
<sequence length="1376" mass="152372">MPAEFMEESVNEGDGSGQLDATIQIIPGPRARPHELPAPEKPGERIGRYKLLQEIGEGGFGTVWMAEQVEPVTRRVALKIIKLGMDTKEVIARFEAERQALAMMDHPNIAKVLDAGATDRGRPFFVMELVKGLPITQYCDEAGLGTRERLVLFRDVCAAINHAHQKGIIHRDIKPSNVMITLYADKPVVKVIDFGIAKATQAKLTDKTLFTRFEQFIGTPVYMSPEQASLSAVDIDTRSDIYALGILLYELLVGKPPFDSKSLLSAGYEEMRRIIREVEPVKPSSRLSTLLGEERTLTAKARHVEPAKLDRLVEPDLDWIVMKAIDKDRTRRYETANSLAQDIAHFLADEPVSATPPTMGYQFRKFARRNRAALHVAAAIATVLVAATVMSTWQAVRANRALNELRDSAPAFAEQARALVAQEKFGEAIEKLDYAIKLRPDVAEYLLAKADLLQCQLKLEEAATVYREALSLQPDLMRAESSANLCDELLAATSSGGGKLSRENLAKLHLAMQQQQRPAAEIMPVARMLGDEKKLLVDYWLARLKDLPVSAEKPLKDRLTVREDGRLALDLSDTKVLDLSPLATAPLATLDLSKCRDLTDLSPLRDLQLIELNVAETRVADLTPLSEIRTLEKLNLSGSKVTSLAALSSLRLRSLIVRDCPIRDLNPLRKMPLEVLDLDRTRVSDLSPLVGLPIKSIYLSFTPVLDFSPLAGLPLEKCVLQHNRVTDLAVFRGKPLKELTLWGCVNARNYKVLSEIQTLELLLLPSEFRELPDDDLAAIGSLRLLPNLRQLGATVMNRMGIAATGAKDIFWQDWDREQALVTALRRKGIKFTLTKLPTGSYRLEMTRQPITDLSILKGAPISELSVESESLVDLAPLSGMSLAHLKLTCPKVTNFSPLKGLPLRELYVDGCHSKADVAVLAEMPTLERLTVPIEAGNIEALRKLTRLQLMAFNLSRTDLPASSADEFWKMYDLSLRLRAAGGAIRRMKALDDGTWDLDIGNSKLKDVTALAGAPVSALRIDATQVKDLTPLRGLPLRRLEIGHLDIPDLSPLQGMALQEFQATEGTFTDISVLRGMPLKRLFIARSKVANLEPLRGTPLTFLKVHGCAALTDLSPLLDCKDLEMLTFPHQIKGVTALRVLTRLQRISYTENVQGEPDKPAQQFWEDFALPWKSALQDANVGYNALKLDDGTWSVLINPSAFSDCSMFKGGDSISRLHLSACKVRDLSPLRGLPLRYLHIGGNPVTDLSPLQGMPLTQLWLSGSPATDFSPLRGMRLECLTVHGSQFSDLSLLEGMPLKMLALAKCKNVTDVAPLLNFPALEVLSIPRDARNIELLRKLPNLKRLAYDGGSKNFIADKTTAEFWKEYDEVRAPQSQP</sequence>
<evidence type="ECO:0000256" key="3">
    <source>
        <dbReference type="ARBA" id="ARBA00022454"/>
    </source>
</evidence>
<dbReference type="Gene3D" id="3.80.10.10">
    <property type="entry name" value="Ribonuclease Inhibitor"/>
    <property type="match status" value="4"/>
</dbReference>
<keyword evidence="10 14" id="KW-0067">ATP-binding</keyword>
<evidence type="ECO:0000256" key="6">
    <source>
        <dbReference type="ARBA" id="ARBA00022737"/>
    </source>
</evidence>